<evidence type="ECO:0000256" key="4">
    <source>
        <dbReference type="SAM" id="SignalP"/>
    </source>
</evidence>
<comment type="caution">
    <text evidence="5">The sequence shown here is derived from an EMBL/GenBank/DDBJ whole genome shotgun (WGS) entry which is preliminary data.</text>
</comment>
<evidence type="ECO:0000313" key="6">
    <source>
        <dbReference type="Proteomes" id="UP001597534"/>
    </source>
</evidence>
<dbReference type="Gene3D" id="2.60.40.1120">
    <property type="entry name" value="Carboxypeptidase-like, regulatory domain"/>
    <property type="match status" value="1"/>
</dbReference>
<dbReference type="Gene3D" id="2.40.170.20">
    <property type="entry name" value="TonB-dependent receptor, beta-barrel domain"/>
    <property type="match status" value="1"/>
</dbReference>
<keyword evidence="2" id="KW-0472">Membrane</keyword>
<name>A0ABW5YMD2_9FLAO</name>
<organism evidence="5 6">
    <name type="scientific">Flavobacterium chuncheonense</name>
    <dbReference type="NCBI Taxonomy" id="2026653"/>
    <lineage>
        <taxon>Bacteria</taxon>
        <taxon>Pseudomonadati</taxon>
        <taxon>Bacteroidota</taxon>
        <taxon>Flavobacteriia</taxon>
        <taxon>Flavobacteriales</taxon>
        <taxon>Flavobacteriaceae</taxon>
        <taxon>Flavobacterium</taxon>
    </lineage>
</organism>
<dbReference type="RefSeq" id="WP_379811801.1">
    <property type="nucleotide sequence ID" value="NZ_JBHUPC010000013.1"/>
</dbReference>
<dbReference type="InterPro" id="IPR008969">
    <property type="entry name" value="CarboxyPept-like_regulatory"/>
</dbReference>
<evidence type="ECO:0000256" key="2">
    <source>
        <dbReference type="ARBA" id="ARBA00023136"/>
    </source>
</evidence>
<dbReference type="InterPro" id="IPR036942">
    <property type="entry name" value="Beta-barrel_TonB_sf"/>
</dbReference>
<accession>A0ABW5YMD2</accession>
<dbReference type="Pfam" id="PF13715">
    <property type="entry name" value="CarbopepD_reg_2"/>
    <property type="match status" value="1"/>
</dbReference>
<proteinExistence type="predicted"/>
<keyword evidence="4" id="KW-0732">Signal</keyword>
<evidence type="ECO:0000256" key="1">
    <source>
        <dbReference type="ARBA" id="ARBA00004442"/>
    </source>
</evidence>
<feature type="signal peptide" evidence="4">
    <location>
        <begin position="1"/>
        <end position="19"/>
    </location>
</feature>
<comment type="subcellular location">
    <subcellularLocation>
        <location evidence="1">Cell outer membrane</location>
    </subcellularLocation>
</comment>
<keyword evidence="6" id="KW-1185">Reference proteome</keyword>
<feature type="chain" id="PRO_5047542167" evidence="4">
    <location>
        <begin position="20"/>
        <end position="963"/>
    </location>
</feature>
<protein>
    <submittedName>
        <fullName evidence="5">Carboxypeptidase-like regulatory domain-containing protein</fullName>
    </submittedName>
</protein>
<gene>
    <name evidence="5" type="ORF">ACFS5J_09115</name>
</gene>
<dbReference type="SUPFAM" id="SSF49464">
    <property type="entry name" value="Carboxypeptidase regulatory domain-like"/>
    <property type="match status" value="1"/>
</dbReference>
<sequence>MKKLLLHALFCVFVFVMHAQQNPALKGKVVDSKSQKPLQNVEATIKSSSISVVTNAQGNFEFKSLPTIESTLIISYSGYKTQNFTLEPSQGETIDLGTIFLEEDITSELQLSLVTITEGDLGDENTGSESTSGLLQASRDTYQQAAAFNWGQARFRVRGLDNEYGTTMINGVAMNKIYDGRPQWSNWGGLNDATRNQEFTMGTAPSDYTFGGILGTQEINTRASHYRTGTRLTFSGANTNYSWRAMVTHASGFNKKGWAFVVSGSRRWAEEGYFDGTDYSANSLFASVEKKINEKHSLNFTSIYAQNSRGKNSPNTQEVIDLMGENYNSYWGWQDGKKRNSRDKNVEEPINMLSHYWKINEKVSLNTNVAVQTGYIGNTRIDFQGVSNPDPTYYRNLPSYFINYYENDPAYVSQNAPEQYLPGGLGGVFMPNYALAANAPFYQNQQLDWNNMYRANTTPIIDENNVEIGRAPSQSKYVWYEDRTSDTQWTANSILKATLSDHINMNAAVNYKNLRSHNYQYLRDLLGGAYFVDIDNFGNNSSQQQTDLNNPYRTVGVGDKYGYNYKLYANVIDAFTQFKFNYNKIDFYLSQSFTRSEYQREGLYRNGYYPTSSFGKSEKVAFDNFGFKGGATYKFTGRHMLDVNAVYMSVAPTLRNAFPNARLNNFSIPNLESQIVAGGDLSYIIRAPKFKSRLTAFYSKIKNATEVGFFFAEGTFEDLGNGSQDTNGFVNEVVTGLDKQNAGLELGMEYQLTSTIKVMASGSYGQYIYTNNPNVNLVSDRLANANNVYPAIDYGQTHLKDYKQPGMPQQAASIGIEYRDPHFWWIGANYNYLGGSYLDISPILRTNSFLRNPASANGSPFPEITEERTRELLKQEQFDDIYLLNLQGGKSWRVSSKNRNTFGFFASINNVFDLRYKTGGYEQARNANYREYNQDAANGTPSFGAKYFYAYGRNYFVNFYFNF</sequence>
<dbReference type="EMBL" id="JBHUPC010000013">
    <property type="protein sequence ID" value="MFD2892169.1"/>
    <property type="molecule type" value="Genomic_DNA"/>
</dbReference>
<evidence type="ECO:0000256" key="3">
    <source>
        <dbReference type="ARBA" id="ARBA00023237"/>
    </source>
</evidence>
<reference evidence="6" key="1">
    <citation type="journal article" date="2019" name="Int. J. Syst. Evol. Microbiol.">
        <title>The Global Catalogue of Microorganisms (GCM) 10K type strain sequencing project: providing services to taxonomists for standard genome sequencing and annotation.</title>
        <authorList>
            <consortium name="The Broad Institute Genomics Platform"/>
            <consortium name="The Broad Institute Genome Sequencing Center for Infectious Disease"/>
            <person name="Wu L."/>
            <person name="Ma J."/>
        </authorList>
    </citation>
    <scope>NUCLEOTIDE SEQUENCE [LARGE SCALE GENOMIC DNA]</scope>
    <source>
        <strain evidence="6">KCTC 22671</strain>
    </source>
</reference>
<dbReference type="SUPFAM" id="SSF56935">
    <property type="entry name" value="Porins"/>
    <property type="match status" value="1"/>
</dbReference>
<dbReference type="Proteomes" id="UP001597534">
    <property type="component" value="Unassembled WGS sequence"/>
</dbReference>
<evidence type="ECO:0000313" key="5">
    <source>
        <dbReference type="EMBL" id="MFD2892169.1"/>
    </source>
</evidence>
<keyword evidence="3" id="KW-0998">Cell outer membrane</keyword>